<sequence length="139" mass="14326">MAPRATSAWTAGLHRLALLALCAAYIQGPVTKLLDFNGAIAEMVHFGLAPPALFAAGVIVFELVASALVVFGPLRGWAALALGAFTLAATLVALRFWDLPPGMDRAMATNAFFEHLGLAGAFGLVALDSFKIKGGGTSA</sequence>
<keyword evidence="7" id="KW-1185">Reference proteome</keyword>
<reference evidence="6" key="4">
    <citation type="journal article" date="2010" name="Appl. Environ. Microbiol.">
        <title>phrR-like gene praR of Azorhizobium caulinodans ORS571 is essential for symbiosis with Sesbania rostrata and is involved in expression of reb genes.</title>
        <authorList>
            <person name="Akiba N."/>
            <person name="Aono T."/>
            <person name="Toyazaki H."/>
            <person name="Sato S."/>
            <person name="Oyaizu H."/>
        </authorList>
    </citation>
    <scope>NUCLEOTIDE SEQUENCE [LARGE SCALE GENOMIC DNA]</scope>
    <source>
        <strain evidence="6">ORS 571</strain>
    </source>
</reference>
<dbReference type="EMBL" id="AP009384">
    <property type="protein sequence ID" value="BAF89090.1"/>
    <property type="molecule type" value="Genomic_DNA"/>
</dbReference>
<feature type="transmembrane region" description="Helical" evidence="5">
    <location>
        <begin position="48"/>
        <end position="70"/>
    </location>
</feature>
<dbReference type="STRING" id="438753.AZC_3092"/>
<reference evidence="6" key="5">
    <citation type="journal article" date="2011" name="Appl. Environ. Microbiol.">
        <title>Involvement of the azorhizobial chromosome partition gene (parA) in the onset of bacteroid differentiation during Sesbania rostrata stem nodule development.</title>
        <authorList>
            <person name="Liu CT."/>
            <person name="Lee KB."/>
            <person name="Wang YS."/>
            <person name="Peng MH."/>
            <person name="Lee KT."/>
            <person name="Suzuki S."/>
            <person name="Suzuki T."/>
            <person name="Oyaizu H."/>
        </authorList>
    </citation>
    <scope>NUCLEOTIDE SEQUENCE [LARGE SCALE GENOMIC DNA]</scope>
    <source>
        <strain evidence="6">ORS 571</strain>
    </source>
</reference>
<dbReference type="Pfam" id="PF07681">
    <property type="entry name" value="DoxX"/>
    <property type="match status" value="1"/>
</dbReference>
<evidence type="ECO:0000313" key="7">
    <source>
        <dbReference type="Proteomes" id="UP000000270"/>
    </source>
</evidence>
<reference evidence="6" key="2">
    <citation type="journal article" date="2008" name="BMC Genomics">
        <title>The genome of the versatile nitrogen fixer Azorhizobium caulinodans ORS571.</title>
        <authorList>
            <person name="Lee KB."/>
            <person name="Backer P.D."/>
            <person name="Aono T."/>
            <person name="Liu CT."/>
            <person name="Suzuki S."/>
            <person name="Suzuki T."/>
            <person name="Kaneko T."/>
            <person name="Yamada M."/>
            <person name="Tabata S."/>
            <person name="Kupfer D.M."/>
            <person name="Najar F.Z."/>
            <person name="Wiley G.B."/>
            <person name="Roe B."/>
            <person name="Binnewies T.T."/>
            <person name="Ussery D.W."/>
            <person name="D'Haeze W."/>
            <person name="Herder J.D."/>
            <person name="Gevers D."/>
            <person name="Vereecke D."/>
            <person name="Holsters M."/>
            <person name="Oyaizu H."/>
        </authorList>
    </citation>
    <scope>NUCLEOTIDE SEQUENCE [LARGE SCALE GENOMIC DNA]</scope>
    <source>
        <strain evidence="6">ORS 571</strain>
    </source>
</reference>
<comment type="subcellular location">
    <subcellularLocation>
        <location evidence="1">Membrane</location>
        <topology evidence="1">Multi-pass membrane protein</topology>
    </subcellularLocation>
</comment>
<dbReference type="HOGENOM" id="CLU_058421_11_0_5"/>
<dbReference type="RefSeq" id="WP_012171616.1">
    <property type="nucleotide sequence ID" value="NC_009937.1"/>
</dbReference>
<evidence type="ECO:0000256" key="1">
    <source>
        <dbReference type="ARBA" id="ARBA00004141"/>
    </source>
</evidence>
<evidence type="ECO:0000256" key="5">
    <source>
        <dbReference type="SAM" id="Phobius"/>
    </source>
</evidence>
<organism evidence="6 7">
    <name type="scientific">Azorhizobium caulinodans (strain ATCC 43989 / DSM 5975 / JCM 20966 / LMG 6465 / NBRC 14845 / NCIMB 13405 / ORS 571)</name>
    <dbReference type="NCBI Taxonomy" id="438753"/>
    <lineage>
        <taxon>Bacteria</taxon>
        <taxon>Pseudomonadati</taxon>
        <taxon>Pseudomonadota</taxon>
        <taxon>Alphaproteobacteria</taxon>
        <taxon>Hyphomicrobiales</taxon>
        <taxon>Xanthobacteraceae</taxon>
        <taxon>Azorhizobium</taxon>
    </lineage>
</organism>
<name>A8IBM3_AZOC5</name>
<accession>A8IBM3</accession>
<reference evidence="6" key="1">
    <citation type="journal article" date="2007" name="Appl. Environ. Microbiol.">
        <title>Rhizobial factors required for stem nodule maturation and maintenance in Sesbania rostrata-Azorhizobium caulinodans ORS571 symbiosis.</title>
        <authorList>
            <person name="Suzuki S."/>
            <person name="Aono T."/>
            <person name="Lee KB."/>
            <person name="Suzuki T."/>
            <person name="Liu CT."/>
            <person name="Miwa H."/>
            <person name="Wakao S."/>
            <person name="Iki T."/>
            <person name="Oyaizu H."/>
        </authorList>
    </citation>
    <scope>NUCLEOTIDE SEQUENCE [LARGE SCALE GENOMIC DNA]</scope>
    <source>
        <strain evidence="6">ORS 571</strain>
    </source>
</reference>
<dbReference type="eggNOG" id="COG2259">
    <property type="taxonomic scope" value="Bacteria"/>
</dbReference>
<evidence type="ECO:0000256" key="4">
    <source>
        <dbReference type="ARBA" id="ARBA00023136"/>
    </source>
</evidence>
<dbReference type="GO" id="GO:0016020">
    <property type="term" value="C:membrane"/>
    <property type="evidence" value="ECO:0007669"/>
    <property type="project" value="UniProtKB-SubCell"/>
</dbReference>
<dbReference type="AlphaFoldDB" id="A8IBM3"/>
<reference evidence="6" key="3">
    <citation type="journal article" date="2009" name="Appl. Environ. Microbiol.">
        <title>Comparative genome-wide transcriptional profiling of Azorhizobium caulinodans ORS571 grown under free-living and symbiotic conditions.</title>
        <authorList>
            <person name="Tsukada S."/>
            <person name="Aono T."/>
            <person name="Akiba N."/>
            <person name="Lee KB."/>
            <person name="Liu CT."/>
            <person name="Toyazaki H."/>
            <person name="Oyaizu H."/>
        </authorList>
    </citation>
    <scope>NUCLEOTIDE SEQUENCE [LARGE SCALE GENOMIC DNA]</scope>
    <source>
        <strain evidence="6">ORS 571</strain>
    </source>
</reference>
<dbReference type="InterPro" id="IPR032808">
    <property type="entry name" value="DoxX"/>
</dbReference>
<evidence type="ECO:0000256" key="3">
    <source>
        <dbReference type="ARBA" id="ARBA00022989"/>
    </source>
</evidence>
<proteinExistence type="predicted"/>
<keyword evidence="4 5" id="KW-0472">Membrane</keyword>
<dbReference type="Proteomes" id="UP000000270">
    <property type="component" value="Chromosome"/>
</dbReference>
<keyword evidence="2 5" id="KW-0812">Transmembrane</keyword>
<evidence type="ECO:0008006" key="8">
    <source>
        <dbReference type="Google" id="ProtNLM"/>
    </source>
</evidence>
<protein>
    <recommendedName>
        <fullName evidence="8">DoxX family protein</fullName>
    </recommendedName>
</protein>
<keyword evidence="3 5" id="KW-1133">Transmembrane helix</keyword>
<evidence type="ECO:0000313" key="6">
    <source>
        <dbReference type="EMBL" id="BAF89090.1"/>
    </source>
</evidence>
<feature type="transmembrane region" description="Helical" evidence="5">
    <location>
        <begin position="77"/>
        <end position="97"/>
    </location>
</feature>
<dbReference type="KEGG" id="azc:AZC_3092"/>
<gene>
    <name evidence="6" type="ordered locus">AZC_3092</name>
</gene>
<evidence type="ECO:0000256" key="2">
    <source>
        <dbReference type="ARBA" id="ARBA00022692"/>
    </source>
</evidence>